<evidence type="ECO:0000313" key="3">
    <source>
        <dbReference type="Proteomes" id="UP000004508"/>
    </source>
</evidence>
<evidence type="ECO:0000313" key="2">
    <source>
        <dbReference type="EMBL" id="EFH81352.1"/>
    </source>
</evidence>
<dbReference type="GO" id="GO:0005886">
    <property type="term" value="C:plasma membrane"/>
    <property type="evidence" value="ECO:0007669"/>
    <property type="project" value="UniProtKB-SubCell"/>
</dbReference>
<accession>D6U4C2</accession>
<feature type="transmembrane region" description="Helical" evidence="1">
    <location>
        <begin position="151"/>
        <end position="171"/>
    </location>
</feature>
<sequence length="301" mass="33406">MTWLTWCQYRVALLCAVVAIVLYATAVVVLGAGSYSGPWFALRSMVLGSSSLWSLWLGLIVATFIGAPLIAREREQGTHHFTWTQGVGRTHWLVVKLGLLLLGLVVLSIGFALIANKRFEFETNTAANHSMITVLGIRVAGSWRGFFSTNIVSVMLVIFALALGTAVGCFVRRNIPAMTTAFVLFLIIFLALTNWYTYLLPPRTYTYTEDHQGYLQTVLQNAAVIKWTYVDQQGNEVKGYIVCSASSSKGTDVCIPNYSQQLIYQPVENYWLLQWIVSGILFVLSLGLGLAVFLRVRSSVD</sequence>
<dbReference type="EMBL" id="ADVG01000004">
    <property type="protein sequence ID" value="EFH81352.1"/>
    <property type="molecule type" value="Genomic_DNA"/>
</dbReference>
<feature type="transmembrane region" description="Helical" evidence="1">
    <location>
        <begin position="178"/>
        <end position="198"/>
    </location>
</feature>
<protein>
    <submittedName>
        <fullName evidence="2">Uncharacterized protein</fullName>
    </submittedName>
</protein>
<dbReference type="STRING" id="485913.Krac_2067"/>
<keyword evidence="1" id="KW-0812">Transmembrane</keyword>
<dbReference type="RefSeq" id="WP_007918659.1">
    <property type="nucleotide sequence ID" value="NZ_ADVG01000004.1"/>
</dbReference>
<feature type="transmembrane region" description="Helical" evidence="1">
    <location>
        <begin position="12"/>
        <end position="33"/>
    </location>
</feature>
<comment type="caution">
    <text evidence="2">The sequence shown here is derived from an EMBL/GenBank/DDBJ whole genome shotgun (WGS) entry which is preliminary data.</text>
</comment>
<keyword evidence="3" id="KW-1185">Reference proteome</keyword>
<gene>
    <name evidence="2" type="ORF">Krac_2067</name>
</gene>
<dbReference type="OrthoDB" id="3579673at2"/>
<proteinExistence type="predicted"/>
<dbReference type="GO" id="GO:0140359">
    <property type="term" value="F:ABC-type transporter activity"/>
    <property type="evidence" value="ECO:0007669"/>
    <property type="project" value="InterPro"/>
</dbReference>
<reference evidence="2 3" key="1">
    <citation type="journal article" date="2011" name="Stand. Genomic Sci.">
        <title>Non-contiguous finished genome sequence and contextual data of the filamentous soil bacterium Ktedonobacter racemifer type strain (SOSP1-21).</title>
        <authorList>
            <person name="Chang Y.J."/>
            <person name="Land M."/>
            <person name="Hauser L."/>
            <person name="Chertkov O."/>
            <person name="Del Rio T.G."/>
            <person name="Nolan M."/>
            <person name="Copeland A."/>
            <person name="Tice H."/>
            <person name="Cheng J.F."/>
            <person name="Lucas S."/>
            <person name="Han C."/>
            <person name="Goodwin L."/>
            <person name="Pitluck S."/>
            <person name="Ivanova N."/>
            <person name="Ovchinikova G."/>
            <person name="Pati A."/>
            <person name="Chen A."/>
            <person name="Palaniappan K."/>
            <person name="Mavromatis K."/>
            <person name="Liolios K."/>
            <person name="Brettin T."/>
            <person name="Fiebig A."/>
            <person name="Rohde M."/>
            <person name="Abt B."/>
            <person name="Goker M."/>
            <person name="Detter J.C."/>
            <person name="Woyke T."/>
            <person name="Bristow J."/>
            <person name="Eisen J.A."/>
            <person name="Markowitz V."/>
            <person name="Hugenholtz P."/>
            <person name="Kyrpides N.C."/>
            <person name="Klenk H.P."/>
            <person name="Lapidus A."/>
        </authorList>
    </citation>
    <scope>NUCLEOTIDE SEQUENCE [LARGE SCALE GENOMIC DNA]</scope>
    <source>
        <strain evidence="3">DSM 44963</strain>
    </source>
</reference>
<dbReference type="Pfam" id="PF12679">
    <property type="entry name" value="ABC2_membrane_2"/>
    <property type="match status" value="1"/>
</dbReference>
<organism evidence="2 3">
    <name type="scientific">Ktedonobacter racemifer DSM 44963</name>
    <dbReference type="NCBI Taxonomy" id="485913"/>
    <lineage>
        <taxon>Bacteria</taxon>
        <taxon>Bacillati</taxon>
        <taxon>Chloroflexota</taxon>
        <taxon>Ktedonobacteria</taxon>
        <taxon>Ktedonobacterales</taxon>
        <taxon>Ktedonobacteraceae</taxon>
        <taxon>Ktedonobacter</taxon>
    </lineage>
</organism>
<evidence type="ECO:0000256" key="1">
    <source>
        <dbReference type="SAM" id="Phobius"/>
    </source>
</evidence>
<dbReference type="AlphaFoldDB" id="D6U4C2"/>
<dbReference type="InParanoid" id="D6U4C2"/>
<keyword evidence="1" id="KW-0472">Membrane</keyword>
<keyword evidence="1" id="KW-1133">Transmembrane helix</keyword>
<dbReference type="Proteomes" id="UP000004508">
    <property type="component" value="Unassembled WGS sequence"/>
</dbReference>
<feature type="transmembrane region" description="Helical" evidence="1">
    <location>
        <begin position="272"/>
        <end position="294"/>
    </location>
</feature>
<dbReference type="eggNOG" id="COG1277">
    <property type="taxonomic scope" value="Bacteria"/>
</dbReference>
<feature type="transmembrane region" description="Helical" evidence="1">
    <location>
        <begin position="53"/>
        <end position="71"/>
    </location>
</feature>
<feature type="transmembrane region" description="Helical" evidence="1">
    <location>
        <begin position="92"/>
        <end position="115"/>
    </location>
</feature>
<name>D6U4C2_KTERA</name>